<reference evidence="1" key="1">
    <citation type="journal article" date="2019" name="PLoS Negl. Trop. Dis.">
        <title>Revisiting the worldwide diversity of Leptospira species in the environment.</title>
        <authorList>
            <person name="Vincent A.T."/>
            <person name="Schiettekatte O."/>
            <person name="Bourhy P."/>
            <person name="Veyrier F.J."/>
            <person name="Picardeau M."/>
        </authorList>
    </citation>
    <scope>NUCLEOTIDE SEQUENCE [LARGE SCALE GENOMIC DNA]</scope>
    <source>
        <strain evidence="1">201601109</strain>
    </source>
</reference>
<evidence type="ECO:0000313" key="2">
    <source>
        <dbReference type="Proteomes" id="UP000297649"/>
    </source>
</evidence>
<dbReference type="AlphaFoldDB" id="A0A6H3NQ64"/>
<accession>A0A6H3NQ64</accession>
<comment type="caution">
    <text evidence="1">The sequence shown here is derived from an EMBL/GenBank/DDBJ whole genome shotgun (WGS) entry which is preliminary data.</text>
</comment>
<name>A0A6H3NQ64_9LEPT</name>
<keyword evidence="2" id="KW-1185">Reference proteome</keyword>
<dbReference type="EMBL" id="RQHU01000019">
    <property type="protein sequence ID" value="TGN12807.1"/>
    <property type="molecule type" value="Genomic_DNA"/>
</dbReference>
<dbReference type="Pfam" id="PF12789">
    <property type="entry name" value="PTR"/>
    <property type="match status" value="2"/>
</dbReference>
<dbReference type="Proteomes" id="UP000297649">
    <property type="component" value="Unassembled WGS sequence"/>
</dbReference>
<proteinExistence type="predicted"/>
<organism evidence="1 2">
    <name type="scientific">Leptospira bandrabouensis</name>
    <dbReference type="NCBI Taxonomy" id="2484903"/>
    <lineage>
        <taxon>Bacteria</taxon>
        <taxon>Pseudomonadati</taxon>
        <taxon>Spirochaetota</taxon>
        <taxon>Spirochaetia</taxon>
        <taxon>Leptospirales</taxon>
        <taxon>Leptospiraceae</taxon>
        <taxon>Leptospira</taxon>
    </lineage>
</organism>
<evidence type="ECO:0000313" key="1">
    <source>
        <dbReference type="EMBL" id="TGN12807.1"/>
    </source>
</evidence>
<sequence length="454" mass="49913">MIFFEYEGLGIPYVFEWGDLVFSDKNGTPIGRDFSGYILDETDYLSLANALTDFSTLLGNEISARSEGDEFLQEQLFLLDERINNLLYDPVDNSDIMDGARKYVSDFIEVFSTDQVDGLNQKFALFTNVLNGKISDITASLVTGIIIDKSNPAFPIITQNRPLWDEIRNKPAAYQPILHNHVIDDISNLQILLDAKIPLTQKGATNGVASLDGSGKIPASQIPIFNPTLQIVNTIAERNALSPTGNLPVYVKNATADPTVLTGGAFYLYELTSTTWIKLSEMEAMDIIQSWFNIIDKPTTFPPDPHGHTIANITGLQIALDAKRGLGNIPGNEIDQNSTHRFVSDSEKTLWNNTIHNAGNISGSQSFAGFNSNRTYKATIIGNTTFDEISGGVEGNVYLMVFLQDSTGGRTISFPSYVEIPTGEAPDLGANKKSILTMYFDGTNYLGSWKKGWS</sequence>
<dbReference type="RefSeq" id="WP_135781496.1">
    <property type="nucleotide sequence ID" value="NZ_RQHU01000019.1"/>
</dbReference>
<protein>
    <submittedName>
        <fullName evidence="1">Uncharacterized protein</fullName>
    </submittedName>
</protein>
<gene>
    <name evidence="1" type="ORF">EHR08_15785</name>
</gene>